<reference evidence="4" key="1">
    <citation type="journal article" date="1997" name="Nucleic Acids Res.">
        <title>tRNAscan-SE: a program for improved detection of transfer RNA genes in genomic sequence.</title>
        <authorList>
            <person name="Lowe T.M."/>
            <person name="Eddy S.R."/>
        </authorList>
    </citation>
    <scope>NUCLEOTIDE SEQUENCE [LARGE SCALE GENOMIC DNA]</scope>
    <source>
        <strain evidence="4">r\B97-61/B2</strain>
    </source>
</reference>
<dbReference type="PANTHER" id="PTHR43329">
    <property type="entry name" value="EPOXIDE HYDROLASE"/>
    <property type="match status" value="1"/>
</dbReference>
<dbReference type="GeneID" id="18608685"/>
<dbReference type="SUPFAM" id="SSF53474">
    <property type="entry name" value="alpha/beta-Hydrolases"/>
    <property type="match status" value="1"/>
</dbReference>
<proteinExistence type="inferred from homology"/>
<dbReference type="InterPro" id="IPR000073">
    <property type="entry name" value="AB_hydrolase_1"/>
</dbReference>
<dbReference type="Gramene" id="Tc02v2_t015000.1">
    <property type="protein sequence ID" value="Tc02v2_p015000.1"/>
    <property type="gene ID" value="Tc02v2_g015000"/>
</dbReference>
<dbReference type="Gene3D" id="3.40.50.1820">
    <property type="entry name" value="alpha/beta hydrolase"/>
    <property type="match status" value="1"/>
</dbReference>
<dbReference type="InterPro" id="IPR000639">
    <property type="entry name" value="Epox_hydrolase-like"/>
</dbReference>
<name>A0AB32VUP6_THECC</name>
<dbReference type="GO" id="GO:0016787">
    <property type="term" value="F:hydrolase activity"/>
    <property type="evidence" value="ECO:0007669"/>
    <property type="project" value="UniProtKB-KW"/>
</dbReference>
<comment type="similarity">
    <text evidence="2">Belongs to the AB hydrolase superfamily. Epoxide hydrolase family.</text>
</comment>
<dbReference type="Proteomes" id="UP000694886">
    <property type="component" value="Chromosome 2"/>
</dbReference>
<dbReference type="AlphaFoldDB" id="A0AB32VUP6"/>
<organism evidence="4 5">
    <name type="scientific">Theobroma cacao</name>
    <name type="common">Cacao</name>
    <name type="synonym">Cocoa</name>
    <dbReference type="NCBI Taxonomy" id="3641"/>
    <lineage>
        <taxon>Eukaryota</taxon>
        <taxon>Viridiplantae</taxon>
        <taxon>Streptophyta</taxon>
        <taxon>Embryophyta</taxon>
        <taxon>Tracheophyta</taxon>
        <taxon>Spermatophyta</taxon>
        <taxon>Magnoliopsida</taxon>
        <taxon>eudicotyledons</taxon>
        <taxon>Gunneridae</taxon>
        <taxon>Pentapetalae</taxon>
        <taxon>rosids</taxon>
        <taxon>malvids</taxon>
        <taxon>Malvales</taxon>
        <taxon>Malvaceae</taxon>
        <taxon>Byttnerioideae</taxon>
        <taxon>Theobroma</taxon>
    </lineage>
</organism>
<keyword evidence="1 5" id="KW-0378">Hydrolase</keyword>
<feature type="domain" description="AB hydrolase-1" evidence="3">
    <location>
        <begin position="27"/>
        <end position="130"/>
    </location>
</feature>
<evidence type="ECO:0000313" key="5">
    <source>
        <dbReference type="RefSeq" id="XP_017970191.1"/>
    </source>
</evidence>
<evidence type="ECO:0000256" key="1">
    <source>
        <dbReference type="ARBA" id="ARBA00022801"/>
    </source>
</evidence>
<evidence type="ECO:0000259" key="3">
    <source>
        <dbReference type="Pfam" id="PF00561"/>
    </source>
</evidence>
<reference evidence="5" key="2">
    <citation type="submission" date="2025-08" db="UniProtKB">
        <authorList>
            <consortium name="RefSeq"/>
        </authorList>
    </citation>
    <scope>IDENTIFICATION</scope>
</reference>
<dbReference type="PRINTS" id="PR00412">
    <property type="entry name" value="EPOXHYDRLASE"/>
</dbReference>
<dbReference type="RefSeq" id="XP_017970191.1">
    <property type="nucleotide sequence ID" value="XM_018114702.1"/>
</dbReference>
<dbReference type="PRINTS" id="PR00111">
    <property type="entry name" value="ABHYDROLASE"/>
</dbReference>
<gene>
    <name evidence="5" type="primary">LOC18608685</name>
</gene>
<accession>A0AB32VUP6</accession>
<sequence>MEKIQHRHVQVRGLKLHLAESGAGPKVVLFLHGFPEIWYSWRHQMIAVANAGYRAIAIDFRGYGLSDQPSEPEKANFNDLVDDDVALLDTFGHHKAFLVGKDFGAVPAFLLAVVHPDTVSGVITLGIPFLIPGPVGIQFDLLPKGFYILRWAEPGRAEADFGRFDVKTVVRNIYILFSGSELQVAGDDQEIMDLVDPSTPLPPWFTEDDLDVYATLYRNSGFRTALPVPYRCSPLDYGVINPKVTAPLLIMGEKDCFIKFPGMEDYMRKGIVKQFMPNLDITFMPEGNHFVQEQLPEQVNELIITFLNKHFI</sequence>
<evidence type="ECO:0000256" key="2">
    <source>
        <dbReference type="ARBA" id="ARBA00038334"/>
    </source>
</evidence>
<evidence type="ECO:0000313" key="4">
    <source>
        <dbReference type="Proteomes" id="UP000694886"/>
    </source>
</evidence>
<dbReference type="Pfam" id="PF00561">
    <property type="entry name" value="Abhydrolase_1"/>
    <property type="match status" value="1"/>
</dbReference>
<protein>
    <submittedName>
        <fullName evidence="5">Bifunctional epoxide hydrolase 2 isoform X2</fullName>
    </submittedName>
</protein>
<dbReference type="InterPro" id="IPR029058">
    <property type="entry name" value="AB_hydrolase_fold"/>
</dbReference>